<dbReference type="AlphaFoldDB" id="A0A3P8ACE1"/>
<dbReference type="OrthoDB" id="5859446at2759"/>
<dbReference type="FunFam" id="1.20.920.20:FF:000002">
    <property type="entry name" value="Cytoplasmic dynein 1 heavy chain"/>
    <property type="match status" value="1"/>
</dbReference>
<feature type="coiled-coil region" evidence="11">
    <location>
        <begin position="203"/>
        <end position="237"/>
    </location>
</feature>
<evidence type="ECO:0000259" key="13">
    <source>
        <dbReference type="Pfam" id="PF12780"/>
    </source>
</evidence>
<proteinExistence type="inferred from homology"/>
<keyword evidence="8 11" id="KW-0175">Coiled coil</keyword>
<evidence type="ECO:0000259" key="12">
    <source>
        <dbReference type="Pfam" id="PF12777"/>
    </source>
</evidence>
<evidence type="ECO:0000256" key="4">
    <source>
        <dbReference type="ARBA" id="ARBA00022701"/>
    </source>
</evidence>
<dbReference type="GO" id="GO:0005868">
    <property type="term" value="C:cytoplasmic dynein complex"/>
    <property type="evidence" value="ECO:0007669"/>
    <property type="project" value="TreeGrafter"/>
</dbReference>
<evidence type="ECO:0000256" key="6">
    <source>
        <dbReference type="ARBA" id="ARBA00022840"/>
    </source>
</evidence>
<dbReference type="Gene3D" id="1.20.920.20">
    <property type="match status" value="1"/>
</dbReference>
<dbReference type="EMBL" id="UZAH01027110">
    <property type="protein sequence ID" value="VDO88653.1"/>
    <property type="molecule type" value="Genomic_DNA"/>
</dbReference>
<dbReference type="GO" id="GO:0060294">
    <property type="term" value="P:cilium movement involved in cell motility"/>
    <property type="evidence" value="ECO:0007669"/>
    <property type="project" value="TreeGrafter"/>
</dbReference>
<evidence type="ECO:0000256" key="11">
    <source>
        <dbReference type="SAM" id="Coils"/>
    </source>
</evidence>
<dbReference type="GO" id="GO:0005524">
    <property type="term" value="F:ATP binding"/>
    <property type="evidence" value="ECO:0007669"/>
    <property type="project" value="UniProtKB-KW"/>
</dbReference>
<keyword evidence="7" id="KW-0243">Dynein</keyword>
<evidence type="ECO:0000256" key="9">
    <source>
        <dbReference type="ARBA" id="ARBA00023175"/>
    </source>
</evidence>
<evidence type="ECO:0000256" key="10">
    <source>
        <dbReference type="ARBA" id="ARBA00023212"/>
    </source>
</evidence>
<dbReference type="GO" id="GO:0005874">
    <property type="term" value="C:microtubule"/>
    <property type="evidence" value="ECO:0007669"/>
    <property type="project" value="UniProtKB-KW"/>
</dbReference>
<sequence length="624" mass="69739">MLAGRPGLGRADAIRLIANMHQMALFTPKITPSYGQKQIDQELKNTEASLRFNCVSRNCRPSQYMEERFQAIQAAISNSEHVVFLLEDYKILRPGFLQSINCLISSGEVPGLFTPQMPQLLLQKRGMDVKEDTCQSFSVHKCARNSGAKFQLVLYPLKAGVSKLTEAREQVAVMQKKAAKKSKLLAEKQADADEALKDISKSMTGAEDQRSSMQQLRAATEEENAKIAEKKKHIEEQLKDVEPLLKEARSAVGSIKSESLSEIRSLRAPPEAIRDILQAVLLFMGILDTSWEAMRNCVFLRFLSKTSVKDEIINFDAHRITREVHKKVSALVKSKEASFDPKNAKRASLAAAPLAAWVTANLQYSEILEKISPLEQEKNQLVSNLSKAEKQIDKLSKGLLTVDEKVAALKERFEGLMKEATQIKIDLEKEQNTIKVAGTLVDRLAGEYSRWQVQMESLSQEMDNVDKCSIITAAFVTYLGGSSEKTRTEVLRSLQQNSSMHEFSPVTFCAMETEQLNWKNHGLPADSLSVENTVVMFNSTQTPLVIDPTGRVAVFLHSLIEKSELLRAAQNDLFTQIEFGIRFGKTIIVDDVTEVDASLVPIFRKELSSQGPRQVGTVTIPQHR</sequence>
<evidence type="ECO:0000256" key="7">
    <source>
        <dbReference type="ARBA" id="ARBA00023017"/>
    </source>
</evidence>
<feature type="coiled-coil region" evidence="11">
    <location>
        <begin position="371"/>
        <end position="461"/>
    </location>
</feature>
<dbReference type="GO" id="GO:0051959">
    <property type="term" value="F:dynein light intermediate chain binding"/>
    <property type="evidence" value="ECO:0007669"/>
    <property type="project" value="InterPro"/>
</dbReference>
<dbReference type="GO" id="GO:0060271">
    <property type="term" value="P:cilium assembly"/>
    <property type="evidence" value="ECO:0007669"/>
    <property type="project" value="TreeGrafter"/>
</dbReference>
<accession>A0A3P8ACE1</accession>
<protein>
    <recommendedName>
        <fullName evidence="16">Dynein heavy chain coiled coil stalk domain-containing protein</fullName>
    </recommendedName>
</protein>
<evidence type="ECO:0000256" key="1">
    <source>
        <dbReference type="ARBA" id="ARBA00004245"/>
    </source>
</evidence>
<dbReference type="Pfam" id="PF12781">
    <property type="entry name" value="AAA_9"/>
    <property type="match status" value="1"/>
</dbReference>
<comment type="subcellular location">
    <subcellularLocation>
        <location evidence="1">Cytoplasm</location>
        <location evidence="1">Cytoskeleton</location>
    </subcellularLocation>
</comment>
<dbReference type="InterPro" id="IPR026983">
    <property type="entry name" value="DHC"/>
</dbReference>
<evidence type="ECO:0000256" key="2">
    <source>
        <dbReference type="ARBA" id="ARBA00008887"/>
    </source>
</evidence>
<keyword evidence="9" id="KW-0505">Motor protein</keyword>
<keyword evidence="3" id="KW-0963">Cytoplasm</keyword>
<name>A0A3P8ACE1_HELPZ</name>
<feature type="domain" description="Dynein heavy chain AAA module D4" evidence="13">
    <location>
        <begin position="55"/>
        <end position="124"/>
    </location>
</feature>
<keyword evidence="4" id="KW-0493">Microtubule</keyword>
<dbReference type="PANTHER" id="PTHR10676">
    <property type="entry name" value="DYNEIN HEAVY CHAIN FAMILY PROTEIN"/>
    <property type="match status" value="1"/>
</dbReference>
<dbReference type="GO" id="GO:0008569">
    <property type="term" value="F:minus-end-directed microtubule motor activity"/>
    <property type="evidence" value="ECO:0007669"/>
    <property type="project" value="TreeGrafter"/>
</dbReference>
<keyword evidence="5" id="KW-0547">Nucleotide-binding</keyword>
<reference evidence="15" key="1">
    <citation type="submission" date="2018-11" db="EMBL/GenBank/DDBJ databases">
        <authorList>
            <consortium name="Pathogen Informatics"/>
        </authorList>
    </citation>
    <scope>NUCLEOTIDE SEQUENCE [LARGE SCALE GENOMIC DNA]</scope>
</reference>
<evidence type="ECO:0000256" key="5">
    <source>
        <dbReference type="ARBA" id="ARBA00022741"/>
    </source>
</evidence>
<dbReference type="PANTHER" id="PTHR10676:SF352">
    <property type="entry name" value="CYTOPLASMIC DYNEIN 2 HEAVY CHAIN 1"/>
    <property type="match status" value="1"/>
</dbReference>
<dbReference type="GO" id="GO:0035721">
    <property type="term" value="P:intraciliary retrograde transport"/>
    <property type="evidence" value="ECO:0007669"/>
    <property type="project" value="TreeGrafter"/>
</dbReference>
<dbReference type="InterPro" id="IPR035706">
    <property type="entry name" value="AAA_9"/>
</dbReference>
<dbReference type="Pfam" id="PF12780">
    <property type="entry name" value="AAA_8"/>
    <property type="match status" value="1"/>
</dbReference>
<dbReference type="InterPro" id="IPR027417">
    <property type="entry name" value="P-loop_NTPase"/>
</dbReference>
<dbReference type="InterPro" id="IPR024743">
    <property type="entry name" value="Dynein_HC_stalk"/>
</dbReference>
<dbReference type="InterPro" id="IPR024317">
    <property type="entry name" value="Dynein_heavy_chain_D4_dom"/>
</dbReference>
<dbReference type="GO" id="GO:0045505">
    <property type="term" value="F:dynein intermediate chain binding"/>
    <property type="evidence" value="ECO:0007669"/>
    <property type="project" value="InterPro"/>
</dbReference>
<comment type="similarity">
    <text evidence="2">Belongs to the dynein heavy chain family.</text>
</comment>
<feature type="domain" description="Dynein heavy chain ATP-binding dynein motor region" evidence="14">
    <location>
        <begin position="517"/>
        <end position="614"/>
    </location>
</feature>
<evidence type="ECO:0000259" key="14">
    <source>
        <dbReference type="Pfam" id="PF12781"/>
    </source>
</evidence>
<evidence type="ECO:0000313" key="15">
    <source>
        <dbReference type="EMBL" id="VDO88653.1"/>
    </source>
</evidence>
<gene>
    <name evidence="15" type="ORF">HPBE_LOCUS11454</name>
</gene>
<dbReference type="GO" id="GO:0005930">
    <property type="term" value="C:axoneme"/>
    <property type="evidence" value="ECO:0007669"/>
    <property type="project" value="TreeGrafter"/>
</dbReference>
<keyword evidence="10" id="KW-0206">Cytoskeleton</keyword>
<evidence type="ECO:0000256" key="3">
    <source>
        <dbReference type="ARBA" id="ARBA00022490"/>
    </source>
</evidence>
<dbReference type="Gene3D" id="3.40.50.300">
    <property type="entry name" value="P-loop containing nucleotide triphosphate hydrolases"/>
    <property type="match status" value="2"/>
</dbReference>
<evidence type="ECO:0000256" key="8">
    <source>
        <dbReference type="ARBA" id="ARBA00023054"/>
    </source>
</evidence>
<keyword evidence="6" id="KW-0067">ATP-binding</keyword>
<organism evidence="15">
    <name type="scientific">Heligmosomoides polygyrus</name>
    <name type="common">Parasitic roundworm</name>
    <dbReference type="NCBI Taxonomy" id="6339"/>
    <lineage>
        <taxon>Eukaryota</taxon>
        <taxon>Metazoa</taxon>
        <taxon>Ecdysozoa</taxon>
        <taxon>Nematoda</taxon>
        <taxon>Chromadorea</taxon>
        <taxon>Rhabditida</taxon>
        <taxon>Rhabditina</taxon>
        <taxon>Rhabditomorpha</taxon>
        <taxon>Strongyloidea</taxon>
        <taxon>Heligmosomidae</taxon>
        <taxon>Heligmosomoides</taxon>
    </lineage>
</organism>
<dbReference type="Pfam" id="PF12777">
    <property type="entry name" value="MT"/>
    <property type="match status" value="1"/>
</dbReference>
<feature type="domain" description="Dynein heavy chain coiled coil stalk" evidence="12">
    <location>
        <begin position="157"/>
        <end position="492"/>
    </location>
</feature>
<dbReference type="GO" id="GO:0097729">
    <property type="term" value="C:9+2 motile cilium"/>
    <property type="evidence" value="ECO:0007669"/>
    <property type="project" value="TreeGrafter"/>
</dbReference>
<evidence type="ECO:0008006" key="16">
    <source>
        <dbReference type="Google" id="ProtNLM"/>
    </source>
</evidence>